<dbReference type="InterPro" id="IPR005151">
    <property type="entry name" value="Tail-specific_protease"/>
</dbReference>
<sequence>MGVGFLSASAQILSPEQAHEDLLYLKHKLDLLHPGLGHYTPKSRVEQLFDSLYNHVNAPIDYLGFFHHVSPLINALKDGHTNLNHRKNYLDKSTRYVPFYVREANGRYYISHNMSADTSLRRGTELVTLNGRTLPELHLLLMNADRSGSDGDNLTGRRQWSLIQFADYYASWFGSTDSVAVQYRLPADTLLRQTTLACPTAATFRAVFQKRYRIEVDRRPNLSVRMVDTLTRTAVLRVSTFMGPKKYDPFQIAFKKKLKKAFEQIQEQRVENLVLDVQNNGGGVVLNSARLLQYWMPKPFRIMEHEQMKVAARRELVNRWNPLSAIQFSLLYKRDGYGGFSERATRRLYRPRKRLAFKGNLYFLMNGGSFSATTSVLSKTLDAGMGTYVGEACGGAYWGDFAGHFKTVTLPNSRMQVRIPLKKLSHAVSPDQANGFNVEPDFTVGRTYTDVLSGQDYMLSYTLGLIRQGIAVRKPVTTRPLQALR</sequence>
<gene>
    <name evidence="2" type="ORF">GCM10023187_39510</name>
</gene>
<organism evidence="2 3">
    <name type="scientific">Nibrella viscosa</name>
    <dbReference type="NCBI Taxonomy" id="1084524"/>
    <lineage>
        <taxon>Bacteria</taxon>
        <taxon>Pseudomonadati</taxon>
        <taxon>Bacteroidota</taxon>
        <taxon>Cytophagia</taxon>
        <taxon>Cytophagales</taxon>
        <taxon>Spirosomataceae</taxon>
        <taxon>Nibrella</taxon>
    </lineage>
</organism>
<dbReference type="Proteomes" id="UP001500936">
    <property type="component" value="Unassembled WGS sequence"/>
</dbReference>
<dbReference type="EMBL" id="BAABHB010000009">
    <property type="protein sequence ID" value="GAA4412439.1"/>
    <property type="molecule type" value="Genomic_DNA"/>
</dbReference>
<keyword evidence="3" id="KW-1185">Reference proteome</keyword>
<evidence type="ECO:0000313" key="2">
    <source>
        <dbReference type="EMBL" id="GAA4412439.1"/>
    </source>
</evidence>
<dbReference type="PANTHER" id="PTHR32060">
    <property type="entry name" value="TAIL-SPECIFIC PROTEASE"/>
    <property type="match status" value="1"/>
</dbReference>
<dbReference type="SUPFAM" id="SSF52096">
    <property type="entry name" value="ClpP/crotonase"/>
    <property type="match status" value="1"/>
</dbReference>
<feature type="domain" description="Tail specific protease" evidence="1">
    <location>
        <begin position="233"/>
        <end position="400"/>
    </location>
</feature>
<reference evidence="3" key="1">
    <citation type="journal article" date="2019" name="Int. J. Syst. Evol. Microbiol.">
        <title>The Global Catalogue of Microorganisms (GCM) 10K type strain sequencing project: providing services to taxonomists for standard genome sequencing and annotation.</title>
        <authorList>
            <consortium name="The Broad Institute Genomics Platform"/>
            <consortium name="The Broad Institute Genome Sequencing Center for Infectious Disease"/>
            <person name="Wu L."/>
            <person name="Ma J."/>
        </authorList>
    </citation>
    <scope>NUCLEOTIDE SEQUENCE [LARGE SCALE GENOMIC DNA]</scope>
    <source>
        <strain evidence="3">JCM 17925</strain>
    </source>
</reference>
<evidence type="ECO:0000259" key="1">
    <source>
        <dbReference type="Pfam" id="PF03572"/>
    </source>
</evidence>
<protein>
    <submittedName>
        <fullName evidence="2">S41 family peptidase</fullName>
    </submittedName>
</protein>
<evidence type="ECO:0000313" key="3">
    <source>
        <dbReference type="Proteomes" id="UP001500936"/>
    </source>
</evidence>
<dbReference type="Gene3D" id="3.90.226.10">
    <property type="entry name" value="2-enoyl-CoA Hydratase, Chain A, domain 1"/>
    <property type="match status" value="1"/>
</dbReference>
<dbReference type="PANTHER" id="PTHR32060:SF30">
    <property type="entry name" value="CARBOXY-TERMINAL PROCESSING PROTEASE CTPA"/>
    <property type="match status" value="1"/>
</dbReference>
<accession>A0ABP8KQ42</accession>
<comment type="caution">
    <text evidence="2">The sequence shown here is derived from an EMBL/GenBank/DDBJ whole genome shotgun (WGS) entry which is preliminary data.</text>
</comment>
<name>A0ABP8KQ42_9BACT</name>
<dbReference type="InterPro" id="IPR029045">
    <property type="entry name" value="ClpP/crotonase-like_dom_sf"/>
</dbReference>
<proteinExistence type="predicted"/>
<dbReference type="Pfam" id="PF03572">
    <property type="entry name" value="Peptidase_S41"/>
    <property type="match status" value="1"/>
</dbReference>